<reference evidence="3 4" key="1">
    <citation type="submission" date="2016-10" db="EMBL/GenBank/DDBJ databases">
        <authorList>
            <person name="de Groot N.N."/>
        </authorList>
    </citation>
    <scope>NUCLEOTIDE SEQUENCE [LARGE SCALE GENOMIC DNA]</scope>
    <source>
        <strain evidence="3 4">DSM 20678</strain>
    </source>
</reference>
<dbReference type="RefSeq" id="WP_025748577.1">
    <property type="nucleotide sequence ID" value="NZ_FOXR01000003.1"/>
</dbReference>
<dbReference type="STRING" id="937334.SAMN05444406_103144"/>
<dbReference type="CDD" id="cd09726">
    <property type="entry name" value="RAMP_I_III"/>
    <property type="match status" value="1"/>
</dbReference>
<dbReference type="PANTHER" id="PTHR35579:SF3">
    <property type="entry name" value="CRISPR SYSTEM CMS ENDORIBONUCLEASE CSM3"/>
    <property type="match status" value="1"/>
</dbReference>
<dbReference type="PANTHER" id="PTHR35579">
    <property type="entry name" value="CRISPR SYSTEM CMS ENDORIBONUCLEASE CSM3"/>
    <property type="match status" value="1"/>
</dbReference>
<dbReference type="AlphaFoldDB" id="A0A1I5T1W5"/>
<dbReference type="OrthoDB" id="5362408at2"/>
<dbReference type="Proteomes" id="UP000198577">
    <property type="component" value="Unassembled WGS sequence"/>
</dbReference>
<keyword evidence="4" id="KW-1185">Reference proteome</keyword>
<dbReference type="GO" id="GO:0051607">
    <property type="term" value="P:defense response to virus"/>
    <property type="evidence" value="ECO:0007669"/>
    <property type="project" value="UniProtKB-KW"/>
</dbReference>
<evidence type="ECO:0000313" key="3">
    <source>
        <dbReference type="EMBL" id="SFP77013.1"/>
    </source>
</evidence>
<dbReference type="InterPro" id="IPR052216">
    <property type="entry name" value="CRISPR_Csm3_endoribonuclease"/>
</dbReference>
<name>A0A1I5T1W5_9FIRM</name>
<evidence type="ECO:0000256" key="1">
    <source>
        <dbReference type="ARBA" id="ARBA00023118"/>
    </source>
</evidence>
<feature type="domain" description="CRISPR type III-associated protein" evidence="2">
    <location>
        <begin position="29"/>
        <end position="231"/>
    </location>
</feature>
<keyword evidence="1" id="KW-0051">Antiviral defense</keyword>
<dbReference type="InterPro" id="IPR005537">
    <property type="entry name" value="RAMP_III_fam"/>
</dbReference>
<organism evidence="3 4">
    <name type="scientific">Caldicoprobacter faecalis</name>
    <dbReference type="NCBI Taxonomy" id="937334"/>
    <lineage>
        <taxon>Bacteria</taxon>
        <taxon>Bacillati</taxon>
        <taxon>Bacillota</taxon>
        <taxon>Clostridia</taxon>
        <taxon>Caldicoprobacterales</taxon>
        <taxon>Caldicoprobacteraceae</taxon>
        <taxon>Caldicoprobacter</taxon>
    </lineage>
</organism>
<evidence type="ECO:0000313" key="4">
    <source>
        <dbReference type="Proteomes" id="UP000198577"/>
    </source>
</evidence>
<protein>
    <submittedName>
        <fullName evidence="3">CRISPR/Cas system CSM-associated protein Csm3, group 7 of RAMP superfamily</fullName>
    </submittedName>
</protein>
<gene>
    <name evidence="3" type="ORF">SAMN05444406_103144</name>
</gene>
<dbReference type="Pfam" id="PF03787">
    <property type="entry name" value="RAMPs"/>
    <property type="match status" value="1"/>
</dbReference>
<proteinExistence type="predicted"/>
<accession>A0A1I5T1W5</accession>
<evidence type="ECO:0000259" key="2">
    <source>
        <dbReference type="Pfam" id="PF03787"/>
    </source>
</evidence>
<dbReference type="EMBL" id="FOXR01000003">
    <property type="protein sequence ID" value="SFP77013.1"/>
    <property type="molecule type" value="Genomic_DNA"/>
</dbReference>
<sequence>MTKPYDFVPFLRCEGYNEKGDLEGRIPIKVKTLTPVHISSGRYRIQDNKNVYKEFVKVNGRIVIPGTSFKGCIRTIAESVSYSCLQTALRDGSKLPANKSHVGGQKCIICDMFGTMGSKSKVRFSDLKAIEYRTEIRGIPKSFRPHPDNSFYIENGKYKGYKFYKHGINGIQLTGPVLCEFVGVGAEFEGEVMFKGLTIEQLRLLCFSLGLSGDIHPKIGYGKSYFYGSIEVSSQSEWAKFAREYIDTCSDDIRQNINVLISVLNYKNALRSYD</sequence>